<dbReference type="PANTHER" id="PTHR10334">
    <property type="entry name" value="CYSTEINE-RICH SECRETORY PROTEIN-RELATED"/>
    <property type="match status" value="1"/>
</dbReference>
<dbReference type="InterPro" id="IPR035940">
    <property type="entry name" value="CAP_sf"/>
</dbReference>
<evidence type="ECO:0000256" key="1">
    <source>
        <dbReference type="SAM" id="SignalP"/>
    </source>
</evidence>
<feature type="signal peptide" evidence="1">
    <location>
        <begin position="1"/>
        <end position="19"/>
    </location>
</feature>
<dbReference type="SUPFAM" id="SSF55797">
    <property type="entry name" value="PR-1-like"/>
    <property type="match status" value="1"/>
</dbReference>
<accession>A0A2G5TBP8</accession>
<dbReference type="PRINTS" id="PR00837">
    <property type="entry name" value="V5TPXLIKE"/>
</dbReference>
<dbReference type="SMART" id="SM00198">
    <property type="entry name" value="SCP"/>
    <property type="match status" value="1"/>
</dbReference>
<dbReference type="Pfam" id="PF00188">
    <property type="entry name" value="CAP"/>
    <property type="match status" value="1"/>
</dbReference>
<dbReference type="STRING" id="1611254.A0A2G5TBP8"/>
<protein>
    <recommendedName>
        <fullName evidence="2">SCP domain-containing protein</fullName>
    </recommendedName>
</protein>
<evidence type="ECO:0000259" key="2">
    <source>
        <dbReference type="SMART" id="SM00198"/>
    </source>
</evidence>
<evidence type="ECO:0000313" key="3">
    <source>
        <dbReference type="EMBL" id="PIC24619.1"/>
    </source>
</evidence>
<organism evidence="3 4">
    <name type="scientific">Caenorhabditis nigoni</name>
    <dbReference type="NCBI Taxonomy" id="1611254"/>
    <lineage>
        <taxon>Eukaryota</taxon>
        <taxon>Metazoa</taxon>
        <taxon>Ecdysozoa</taxon>
        <taxon>Nematoda</taxon>
        <taxon>Chromadorea</taxon>
        <taxon>Rhabditida</taxon>
        <taxon>Rhabditina</taxon>
        <taxon>Rhabditomorpha</taxon>
        <taxon>Rhabditoidea</taxon>
        <taxon>Rhabditidae</taxon>
        <taxon>Peloderinae</taxon>
        <taxon>Caenorhabditis</taxon>
    </lineage>
</organism>
<dbReference type="PRINTS" id="PR00838">
    <property type="entry name" value="V5ALLERGEN"/>
</dbReference>
<dbReference type="AlphaFoldDB" id="A0A2G5TBP8"/>
<dbReference type="InterPro" id="IPR014044">
    <property type="entry name" value="CAP_dom"/>
</dbReference>
<dbReference type="InterPro" id="IPR002413">
    <property type="entry name" value="V5_allergen-like"/>
</dbReference>
<reference evidence="4" key="1">
    <citation type="submission" date="2017-10" db="EMBL/GenBank/DDBJ databases">
        <title>Rapid genome shrinkage in a self-fertile nematode reveals novel sperm competition proteins.</title>
        <authorList>
            <person name="Yin D."/>
            <person name="Schwarz E.M."/>
            <person name="Thomas C.G."/>
            <person name="Felde R.L."/>
            <person name="Korf I.F."/>
            <person name="Cutter A.D."/>
            <person name="Schartner C.M."/>
            <person name="Ralston E.J."/>
            <person name="Meyer B.J."/>
            <person name="Haag E.S."/>
        </authorList>
    </citation>
    <scope>NUCLEOTIDE SEQUENCE [LARGE SCALE GENOMIC DNA]</scope>
    <source>
        <strain evidence="4">JU1422</strain>
    </source>
</reference>
<dbReference type="FunFam" id="3.40.33.10:FF:000013">
    <property type="entry name" value="SCP-Like extracellular protein"/>
    <property type="match status" value="1"/>
</dbReference>
<dbReference type="EMBL" id="PDUG01000005">
    <property type="protein sequence ID" value="PIC24619.1"/>
    <property type="molecule type" value="Genomic_DNA"/>
</dbReference>
<name>A0A2G5TBP8_9PELO</name>
<dbReference type="Proteomes" id="UP000230233">
    <property type="component" value="Chromosome V"/>
</dbReference>
<feature type="chain" id="PRO_5013572999" description="SCP domain-containing protein" evidence="1">
    <location>
        <begin position="20"/>
        <end position="211"/>
    </location>
</feature>
<dbReference type="Gene3D" id="3.40.33.10">
    <property type="entry name" value="CAP"/>
    <property type="match status" value="1"/>
</dbReference>
<keyword evidence="4" id="KW-1185">Reference proteome</keyword>
<proteinExistence type="predicted"/>
<keyword evidence="1" id="KW-0732">Signal</keyword>
<sequence length="211" mass="22880">MSIMKSVLLVLVIVESGSAQFSTTGRANITKVHNDLRSAIAKGTYTAKGTLEPAAANMRKLKWNAYLGITAQEYADKCPNSYSNTEGVGENLYTIWYARSPNLDNSGVEASKAWAKEFQDIGWTSILLDPKTLYSGIGHATQMAWAETNLIGCGVKNCGKDAKHYDYYKVVVVCQYQKQGNVLNTNIYQKGDTCSSCPSGSTCEVSSGLCA</sequence>
<dbReference type="CDD" id="cd05380">
    <property type="entry name" value="CAP_euk"/>
    <property type="match status" value="1"/>
</dbReference>
<evidence type="ECO:0000313" key="4">
    <source>
        <dbReference type="Proteomes" id="UP000230233"/>
    </source>
</evidence>
<feature type="domain" description="SCP" evidence="2">
    <location>
        <begin position="24"/>
        <end position="184"/>
    </location>
</feature>
<dbReference type="InterPro" id="IPR001283">
    <property type="entry name" value="CRISP-related"/>
</dbReference>
<dbReference type="OrthoDB" id="414826at2759"/>
<gene>
    <name evidence="3" type="primary">Cnig_chr_V.g17882</name>
    <name evidence="3" type="ORF">B9Z55_017882</name>
</gene>
<comment type="caution">
    <text evidence="3">The sequence shown here is derived from an EMBL/GenBank/DDBJ whole genome shotgun (WGS) entry which is preliminary data.</text>
</comment>